<comment type="caution">
    <text evidence="1">The sequence shown here is derived from an EMBL/GenBank/DDBJ whole genome shotgun (WGS) entry which is preliminary data.</text>
</comment>
<proteinExistence type="predicted"/>
<protein>
    <submittedName>
        <fullName evidence="1">Uncharacterized protein</fullName>
    </submittedName>
</protein>
<accession>A0AAW2PQG9</accession>
<name>A0AAW2PQG9_9LAMI</name>
<dbReference type="EMBL" id="JACGWK010000004">
    <property type="protein sequence ID" value="KAL0358400.1"/>
    <property type="molecule type" value="Genomic_DNA"/>
</dbReference>
<dbReference type="AlphaFoldDB" id="A0AAW2PQG9"/>
<reference evidence="1" key="2">
    <citation type="journal article" date="2024" name="Plant">
        <title>Genomic evolution and insights into agronomic trait innovations of Sesamum species.</title>
        <authorList>
            <person name="Miao H."/>
            <person name="Wang L."/>
            <person name="Qu L."/>
            <person name="Liu H."/>
            <person name="Sun Y."/>
            <person name="Le M."/>
            <person name="Wang Q."/>
            <person name="Wei S."/>
            <person name="Zheng Y."/>
            <person name="Lin W."/>
            <person name="Duan Y."/>
            <person name="Cao H."/>
            <person name="Xiong S."/>
            <person name="Wang X."/>
            <person name="Wei L."/>
            <person name="Li C."/>
            <person name="Ma Q."/>
            <person name="Ju M."/>
            <person name="Zhao R."/>
            <person name="Li G."/>
            <person name="Mu C."/>
            <person name="Tian Q."/>
            <person name="Mei H."/>
            <person name="Zhang T."/>
            <person name="Gao T."/>
            <person name="Zhang H."/>
        </authorList>
    </citation>
    <scope>NUCLEOTIDE SEQUENCE</scope>
    <source>
        <strain evidence="1">G01</strain>
    </source>
</reference>
<evidence type="ECO:0000313" key="1">
    <source>
        <dbReference type="EMBL" id="KAL0358400.1"/>
    </source>
</evidence>
<sequence>FLEKALEESGDDLDSAIKKLNQLRLSAGASTSDATQEIDGQFSAEGNFLWI</sequence>
<gene>
    <name evidence="1" type="ORF">Sangu_0689400</name>
</gene>
<feature type="non-terminal residue" evidence="1">
    <location>
        <position position="1"/>
    </location>
</feature>
<organism evidence="1">
    <name type="scientific">Sesamum angustifolium</name>
    <dbReference type="NCBI Taxonomy" id="2727405"/>
    <lineage>
        <taxon>Eukaryota</taxon>
        <taxon>Viridiplantae</taxon>
        <taxon>Streptophyta</taxon>
        <taxon>Embryophyta</taxon>
        <taxon>Tracheophyta</taxon>
        <taxon>Spermatophyta</taxon>
        <taxon>Magnoliopsida</taxon>
        <taxon>eudicotyledons</taxon>
        <taxon>Gunneridae</taxon>
        <taxon>Pentapetalae</taxon>
        <taxon>asterids</taxon>
        <taxon>lamiids</taxon>
        <taxon>Lamiales</taxon>
        <taxon>Pedaliaceae</taxon>
        <taxon>Sesamum</taxon>
    </lineage>
</organism>
<reference evidence="1" key="1">
    <citation type="submission" date="2020-06" db="EMBL/GenBank/DDBJ databases">
        <authorList>
            <person name="Li T."/>
            <person name="Hu X."/>
            <person name="Zhang T."/>
            <person name="Song X."/>
            <person name="Zhang H."/>
            <person name="Dai N."/>
            <person name="Sheng W."/>
            <person name="Hou X."/>
            <person name="Wei L."/>
        </authorList>
    </citation>
    <scope>NUCLEOTIDE SEQUENCE</scope>
    <source>
        <strain evidence="1">G01</strain>
        <tissue evidence="1">Leaf</tissue>
    </source>
</reference>